<dbReference type="PROSITE" id="PS50294">
    <property type="entry name" value="WD_REPEATS_REGION"/>
    <property type="match status" value="1"/>
</dbReference>
<feature type="region of interest" description="Disordered" evidence="5">
    <location>
        <begin position="1722"/>
        <end position="1871"/>
    </location>
</feature>
<keyword evidence="1 3" id="KW-0853">WD repeat</keyword>
<feature type="compositionally biased region" description="Low complexity" evidence="5">
    <location>
        <begin position="1836"/>
        <end position="1845"/>
    </location>
</feature>
<dbReference type="Pfam" id="PF24780">
    <property type="entry name" value="WD40_MABP1-WDR62_1st"/>
    <property type="match status" value="1"/>
</dbReference>
<evidence type="ECO:0000256" key="4">
    <source>
        <dbReference type="SAM" id="Coils"/>
    </source>
</evidence>
<feature type="compositionally biased region" description="Acidic residues" evidence="5">
    <location>
        <begin position="965"/>
        <end position="974"/>
    </location>
</feature>
<evidence type="ECO:0000313" key="8">
    <source>
        <dbReference type="Proteomes" id="UP000515154"/>
    </source>
</evidence>
<dbReference type="InterPro" id="IPR001680">
    <property type="entry name" value="WD40_rpt"/>
</dbReference>
<evidence type="ECO:0000259" key="6">
    <source>
        <dbReference type="Pfam" id="PF24780"/>
    </source>
</evidence>
<evidence type="ECO:0000256" key="1">
    <source>
        <dbReference type="ARBA" id="ARBA00022574"/>
    </source>
</evidence>
<dbReference type="GO" id="GO:0005737">
    <property type="term" value="C:cytoplasm"/>
    <property type="evidence" value="ECO:0007669"/>
    <property type="project" value="TreeGrafter"/>
</dbReference>
<feature type="compositionally biased region" description="Low complexity" evidence="5">
    <location>
        <begin position="1529"/>
        <end position="1548"/>
    </location>
</feature>
<dbReference type="PANTHER" id="PTHR44813">
    <property type="entry name" value="MITOGEN-ACTIVATED PROTEIN KINASE-BINDING PROTEIN 1"/>
    <property type="match status" value="1"/>
</dbReference>
<feature type="compositionally biased region" description="Low complexity" evidence="5">
    <location>
        <begin position="1886"/>
        <end position="1899"/>
    </location>
</feature>
<feature type="compositionally biased region" description="Basic and acidic residues" evidence="5">
    <location>
        <begin position="1281"/>
        <end position="1301"/>
    </location>
</feature>
<dbReference type="PROSITE" id="PS50082">
    <property type="entry name" value="WD_REPEATS_2"/>
    <property type="match status" value="2"/>
</dbReference>
<protein>
    <submittedName>
        <fullName evidence="9">LOW QUALITY PROTEIN: WD repeat-containing protein 62</fullName>
    </submittedName>
</protein>
<organism evidence="8 9">
    <name type="scientific">Octopus sinensis</name>
    <name type="common">East Asian common octopus</name>
    <dbReference type="NCBI Taxonomy" id="2607531"/>
    <lineage>
        <taxon>Eukaryota</taxon>
        <taxon>Metazoa</taxon>
        <taxon>Spiralia</taxon>
        <taxon>Lophotrochozoa</taxon>
        <taxon>Mollusca</taxon>
        <taxon>Cephalopoda</taxon>
        <taxon>Coleoidea</taxon>
        <taxon>Octopodiformes</taxon>
        <taxon>Octopoda</taxon>
        <taxon>Incirrata</taxon>
        <taxon>Octopodidae</taxon>
        <taxon>Octopus</taxon>
    </lineage>
</organism>
<keyword evidence="4" id="KW-0175">Coiled coil</keyword>
<feature type="compositionally biased region" description="Basic and acidic residues" evidence="5">
    <location>
        <begin position="1846"/>
        <end position="1861"/>
    </location>
</feature>
<dbReference type="GO" id="GO:0046330">
    <property type="term" value="P:positive regulation of JNK cascade"/>
    <property type="evidence" value="ECO:0007669"/>
    <property type="project" value="TreeGrafter"/>
</dbReference>
<gene>
    <name evidence="9" type="primary">LOC115217254</name>
</gene>
<feature type="coiled-coil region" evidence="4">
    <location>
        <begin position="1927"/>
        <end position="1989"/>
    </location>
</feature>
<feature type="region of interest" description="Disordered" evidence="5">
    <location>
        <begin position="1017"/>
        <end position="1092"/>
    </location>
</feature>
<feature type="compositionally biased region" description="Polar residues" evidence="5">
    <location>
        <begin position="1321"/>
        <end position="1365"/>
    </location>
</feature>
<reference evidence="9" key="1">
    <citation type="submission" date="2025-08" db="UniProtKB">
        <authorList>
            <consortium name="RefSeq"/>
        </authorList>
    </citation>
    <scope>IDENTIFICATION</scope>
</reference>
<dbReference type="Pfam" id="PF24782">
    <property type="entry name" value="WD40_MABP1-WDR62_2nd"/>
    <property type="match status" value="1"/>
</dbReference>
<dbReference type="GO" id="GO:0043124">
    <property type="term" value="P:negative regulation of canonical NF-kappaB signal transduction"/>
    <property type="evidence" value="ECO:0007669"/>
    <property type="project" value="TreeGrafter"/>
</dbReference>
<feature type="region of interest" description="Disordered" evidence="5">
    <location>
        <begin position="1255"/>
        <end position="1365"/>
    </location>
</feature>
<evidence type="ECO:0000256" key="3">
    <source>
        <dbReference type="PROSITE-ProRule" id="PRU00221"/>
    </source>
</evidence>
<feature type="domain" description="MABP1/WDR62 second WD40" evidence="7">
    <location>
        <begin position="381"/>
        <end position="721"/>
    </location>
</feature>
<dbReference type="KEGG" id="osn:115217254"/>
<feature type="compositionally biased region" description="Low complexity" evidence="5">
    <location>
        <begin position="1784"/>
        <end position="1806"/>
    </location>
</feature>
<dbReference type="Gene3D" id="2.130.10.10">
    <property type="entry name" value="YVTN repeat-like/Quinoprotein amine dehydrogenase"/>
    <property type="match status" value="4"/>
</dbReference>
<feature type="compositionally biased region" description="Polar residues" evidence="5">
    <location>
        <begin position="1668"/>
        <end position="1680"/>
    </location>
</feature>
<dbReference type="SMART" id="SM00320">
    <property type="entry name" value="WD40"/>
    <property type="match status" value="10"/>
</dbReference>
<evidence type="ECO:0000259" key="7">
    <source>
        <dbReference type="Pfam" id="PF24782"/>
    </source>
</evidence>
<dbReference type="SUPFAM" id="SSF50978">
    <property type="entry name" value="WD40 repeat-like"/>
    <property type="match status" value="2"/>
</dbReference>
<evidence type="ECO:0000256" key="5">
    <source>
        <dbReference type="SAM" id="MobiDB-lite"/>
    </source>
</evidence>
<dbReference type="PANTHER" id="PTHR44813:SF1">
    <property type="entry name" value="MITOGEN-ACTIVATED PROTEIN KINASE-BINDING PROTEIN 1"/>
    <property type="match status" value="1"/>
</dbReference>
<evidence type="ECO:0000256" key="2">
    <source>
        <dbReference type="ARBA" id="ARBA00022737"/>
    </source>
</evidence>
<feature type="region of interest" description="Disordered" evidence="5">
    <location>
        <begin position="964"/>
        <end position="1002"/>
    </location>
</feature>
<dbReference type="InterPro" id="IPR056162">
    <property type="entry name" value="WD40_MABP1-WDR62_2nd"/>
</dbReference>
<dbReference type="RefSeq" id="XP_036363024.1">
    <property type="nucleotide sequence ID" value="XM_036507131.1"/>
</dbReference>
<evidence type="ECO:0000313" key="9">
    <source>
        <dbReference type="RefSeq" id="XP_036363024.1"/>
    </source>
</evidence>
<feature type="region of interest" description="Disordered" evidence="5">
    <location>
        <begin position="1525"/>
        <end position="1703"/>
    </location>
</feature>
<dbReference type="InterPro" id="IPR055292">
    <property type="entry name" value="MABP1"/>
</dbReference>
<feature type="compositionally biased region" description="Polar residues" evidence="5">
    <location>
        <begin position="1742"/>
        <end position="1773"/>
    </location>
</feature>
<proteinExistence type="predicted"/>
<feature type="repeat" description="WD" evidence="3">
    <location>
        <begin position="507"/>
        <end position="551"/>
    </location>
</feature>
<keyword evidence="2" id="KW-0677">Repeat</keyword>
<feature type="compositionally biased region" description="Polar residues" evidence="5">
    <location>
        <begin position="1034"/>
        <end position="1052"/>
    </location>
</feature>
<feature type="region of interest" description="Disordered" evidence="5">
    <location>
        <begin position="1380"/>
        <end position="1441"/>
    </location>
</feature>
<feature type="compositionally biased region" description="Acidic residues" evidence="5">
    <location>
        <begin position="1072"/>
        <end position="1083"/>
    </location>
</feature>
<feature type="repeat" description="WD" evidence="3">
    <location>
        <begin position="688"/>
        <end position="722"/>
    </location>
</feature>
<keyword evidence="8" id="KW-1185">Reference proteome</keyword>
<name>A0A7E6F5M2_9MOLL</name>
<accession>A0A7E6F5M2</accession>
<dbReference type="InterPro" id="IPR056161">
    <property type="entry name" value="WD40_MABP1-WDR62_1st"/>
</dbReference>
<feature type="compositionally biased region" description="Low complexity" evidence="5">
    <location>
        <begin position="1053"/>
        <end position="1064"/>
    </location>
</feature>
<feature type="compositionally biased region" description="Polar residues" evidence="5">
    <location>
        <begin position="983"/>
        <end position="994"/>
    </location>
</feature>
<sequence length="2100" mass="231036">MDKPSISRKVLRSPNLRRKRNTVPVDQRVTLEKVLGLTISSTAGLTCDPNTGAIAYPAGCVITIFYPRRNKQTHIFNASKKTITAVAFSGDGKHLVSGESGHQPAVRVWDVEEKVQIAQFHGHKFGINCVAYSPNMKYIVSMGTQHDMIVNVWNWKTNNKVASNKISSKVSAVAFSSDGSYFVTVGSRHVKFWYMASSNSKPRRAGSMINETVPLMGRSGILGEQKNNFFKDVACGKGAMSAYTYTITQSGLLCEFNEKRLLEKWVELRAKNATGMAVGEKNVFIGCANGVIRVFDAQNLHFVASLPKPHPLGVDVSAAVNISQVCPKTDALYPDSMALTYDDINKKITCVYSDHSLYIWDVHDIYKVGKIWSTLYHSGCIWDLEIYPAAEKNKNTSCLPPGSFITCSNDDTIRVWNISQHITELGPYRRNIYSHELLKTHYTDPCYSFLCDGDGNAGAGAEKSEEKRKNGIRAIKISPDGQCLASGDRMGNIRIYDLTEMIETKAIEAHDAEVLSLEYSPLHTEPRLLATASRDRLIHIFDVEQDYGLLQTLDDHSSSITAVKFTKNDGQFRMLSCSADKSLLFRNAQLHPEFQFNLHQHLVGKTTLYDMDVDATEKFVATACQDRNVRIYNIKSAKLKKIYKGSVSDDGVLIKLQLDPSGTYIATSCSDKNLSLFDFYTGELVASFYGHSEIATCLKFTNDLKHLISVSGDGCIFVWRLSPHLTKQMMLRMEEKGNLPKEMLNGTSVPLQRSLLNPVTPIRPTSLTERDSNEIFPLQRNSDFVTSSPSNGHGNSVAPVFLQESLGKNDTVEMTSGGGFGTVINPANYRISIGQLPSWAKLKTDNQGVISVEEPQSPTQPRGRWAQRIDNKSMKSVLDNNQNIDSSEMKGYRQVAYNTDIVFEEDSSQSQVDSQVDSQLLAPQPKATCSASSSSYYAAAAATTAALSSVRNNSIISIDDHTDCADIEDDDDEDFKPVKTIESKSMTSGGTNDSNSEKEGDNLSFDEVDEIDSASDNSDVIYMPNHSDLESPENIPSNFQVFAPSSRSIFIPNTNRTSLSNSTTGESHGNDDDGGDDDEDLVDEVGSSLSNANTPTEVEKEIMWKTPEKKEHRMSTIQASMLNLVTFVKDNFESLSFSPSNTDHFLQKLDVLEQEMHDHLNSSTPRLSISARFLSRAQPSGIKNLALYNSIQRQDNWYDPLPTPSPSLILSNHQSHVSVRQSTQPLQRSKDIMARAASDTKKNLEVLGWKTESAPSPEILTKEPFGKSDFVPGKLNFNEFSPKRTRDKEVFERLNSHRERTSSGSSSSRSGQENIGKPGSGCQTPTRPVRRSWSTMDLTQSSPADISAQHSGRMQSPVKRSTSPKPLSKYVSLFELRIDESEEDTPQSPTSKSLKSRLSMGNKRNKADRYSISTSEPSKSSSQTRSSYSQQTKSSMAKMNRQSLYETSFSKKDKSLSIYSKDGQDVSKTLKDPKKKKYKKNLLSNNMVPCLSVPNLTCIDDDETLPPSNLQILCDLSLSHSVPEVNTVDDQGSQSSRTSSDAQSTAARNINDGFSSEAKESPSLSAASKRRITIGCAPDDTKKGTKNSSDADLMPPPLSTTLNSHRKDTSKRPINRNRRPQPELTLDQAKNILLGKSGVLGKNSYKMPEHNKTSTAAEDSLSKESDLQESSRSSNLTNKPDSIERRSSTPGLHLGSDRPHSPAISSRAIALGLRNREIKPKSFLGDLAPSPNDPPERDSPSKLISTSPSFQTNMGPNSLGSKYQTPPSVSSLTIHKDSDPKWTNSLSSRKSSGSESSSESNKLLPSVKSKVAMFNASSSTTRRPSLEKYSSPMLRSVEGSSTSHGSDSDTEKEIKRPDKSRSHSPASLITSSHIISSPANVALTTPMESVPVSPKSESPQLQLPLKNSPQSWDIPSKAVLVLNQLQNADLSDKLEACKNVIKDLKLDVDKLSLMYEKMSNPEQSSQEILALLSQAIQETEQKMAGLTSKMSVTPGNKLSTRDISTSPILFPESPLPGTEAISSSVDVATATAAVSMDDKAVNTSPTEPDITMGSDQTEVAAALVNLIEQKLGRNVPSEVQTMLRNFFLSFLQIVIYKNSH</sequence>
<dbReference type="InterPro" id="IPR015943">
    <property type="entry name" value="WD40/YVTN_repeat-like_dom_sf"/>
</dbReference>
<feature type="compositionally biased region" description="Low complexity" evidence="5">
    <location>
        <begin position="1411"/>
        <end position="1435"/>
    </location>
</feature>
<feature type="domain" description="MABP1/WDR62 first WD40" evidence="6">
    <location>
        <begin position="44"/>
        <end position="375"/>
    </location>
</feature>
<dbReference type="Proteomes" id="UP000515154">
    <property type="component" value="Linkage group LG11"/>
</dbReference>
<dbReference type="InterPro" id="IPR036322">
    <property type="entry name" value="WD40_repeat_dom_sf"/>
</dbReference>
<feature type="region of interest" description="Disordered" evidence="5">
    <location>
        <begin position="1886"/>
        <end position="1908"/>
    </location>
</feature>